<evidence type="ECO:0008006" key="2">
    <source>
        <dbReference type="Google" id="ProtNLM"/>
    </source>
</evidence>
<proteinExistence type="predicted"/>
<dbReference type="EMBL" id="BK015617">
    <property type="protein sequence ID" value="DAE16203.1"/>
    <property type="molecule type" value="Genomic_DNA"/>
</dbReference>
<reference evidence="1" key="1">
    <citation type="journal article" date="2021" name="Proc. Natl. Acad. Sci. U.S.A.">
        <title>A Catalog of Tens of Thousands of Viruses from Human Metagenomes Reveals Hidden Associations with Chronic Diseases.</title>
        <authorList>
            <person name="Tisza M.J."/>
            <person name="Buck C.B."/>
        </authorList>
    </citation>
    <scope>NUCLEOTIDE SEQUENCE</scope>
    <source>
        <strain evidence="1">CtdmY20</strain>
    </source>
</reference>
<accession>A0A8S5QBJ1</accession>
<name>A0A8S5QBJ1_9CAUD</name>
<protein>
    <recommendedName>
        <fullName evidence="2">DUF669 domain-containing protein</fullName>
    </recommendedName>
</protein>
<dbReference type="InterPro" id="IPR007731">
    <property type="entry name" value="DUF669"/>
</dbReference>
<sequence>MSIFDEFDANFDTAGLAKDAAEAAKNGNTRREVPHGTYEVEINKLELGKSKKGDPMFSCWFKILTGEYKGSMIFLNQIVTQGFQIGIVDEFLRSLMSEMDAPIPVQFQTYNQYNNLILDIMEAVDGNFEYALEYGENKKGFNTFKITEVYTLVDED</sequence>
<organism evidence="1">
    <name type="scientific">Siphoviridae sp. ctdmY20</name>
    <dbReference type="NCBI Taxonomy" id="2825586"/>
    <lineage>
        <taxon>Viruses</taxon>
        <taxon>Duplodnaviria</taxon>
        <taxon>Heunggongvirae</taxon>
        <taxon>Uroviricota</taxon>
        <taxon>Caudoviricetes</taxon>
    </lineage>
</organism>
<evidence type="ECO:0000313" key="1">
    <source>
        <dbReference type="EMBL" id="DAE16203.1"/>
    </source>
</evidence>
<dbReference type="Pfam" id="PF05037">
    <property type="entry name" value="DUF669"/>
    <property type="match status" value="1"/>
</dbReference>